<keyword evidence="4" id="KW-0548">Nucleotidyltransferase</keyword>
<dbReference type="InterPro" id="IPR002646">
    <property type="entry name" value="PolA_pol_head_dom"/>
</dbReference>
<dbReference type="PANTHER" id="PTHR47545:SF1">
    <property type="entry name" value="MULTIFUNCTIONAL CCA PROTEIN"/>
    <property type="match status" value="1"/>
</dbReference>
<dbReference type="Gene3D" id="3.30.460.10">
    <property type="entry name" value="Beta Polymerase, domain 2"/>
    <property type="match status" value="1"/>
</dbReference>
<evidence type="ECO:0000256" key="7">
    <source>
        <dbReference type="ARBA" id="ARBA00022800"/>
    </source>
</evidence>
<accession>A0A1S1N875</accession>
<evidence type="ECO:0000256" key="6">
    <source>
        <dbReference type="ARBA" id="ARBA00022741"/>
    </source>
</evidence>
<evidence type="ECO:0000256" key="5">
    <source>
        <dbReference type="ARBA" id="ARBA00022723"/>
    </source>
</evidence>
<dbReference type="CDD" id="cd05398">
    <property type="entry name" value="NT_ClassII-CCAase"/>
    <property type="match status" value="1"/>
</dbReference>
<dbReference type="SUPFAM" id="SSF81891">
    <property type="entry name" value="Poly A polymerase C-terminal region-like"/>
    <property type="match status" value="1"/>
</dbReference>
<reference evidence="14 15" key="1">
    <citation type="submission" date="2016-10" db="EMBL/GenBank/DDBJ databases">
        <title>Pseudoalteromonas amylolytica sp. nov., isolated from the surface seawater.</title>
        <authorList>
            <person name="Wu Y.-H."/>
            <person name="Cheng H."/>
            <person name="Jin X.-B."/>
            <person name="Wang C.-S."/>
            <person name="Xu X.-W."/>
        </authorList>
    </citation>
    <scope>NUCLEOTIDE SEQUENCE [LARGE SCALE GENOMIC DNA]</scope>
    <source>
        <strain evidence="14 15">JCM 12483</strain>
    </source>
</reference>
<evidence type="ECO:0000259" key="13">
    <source>
        <dbReference type="Pfam" id="PF12627"/>
    </source>
</evidence>
<keyword evidence="6" id="KW-0547">Nucleotide-binding</keyword>
<evidence type="ECO:0000256" key="1">
    <source>
        <dbReference type="ARBA" id="ARBA00001946"/>
    </source>
</evidence>
<comment type="similarity">
    <text evidence="11">Belongs to the tRNA nucleotidyltransferase/poly(A) polymerase family.</text>
</comment>
<dbReference type="OrthoDB" id="9805698at2"/>
<comment type="cofactor">
    <cofactor evidence="1">
        <name>Mg(2+)</name>
        <dbReference type="ChEBI" id="CHEBI:18420"/>
    </cofactor>
</comment>
<dbReference type="GO" id="GO:0046872">
    <property type="term" value="F:metal ion binding"/>
    <property type="evidence" value="ECO:0007669"/>
    <property type="project" value="UniProtKB-KW"/>
</dbReference>
<keyword evidence="15" id="KW-1185">Reference proteome</keyword>
<keyword evidence="2 11" id="KW-0808">Transferase</keyword>
<dbReference type="GO" id="GO:0003723">
    <property type="term" value="F:RNA binding"/>
    <property type="evidence" value="ECO:0007669"/>
    <property type="project" value="UniProtKB-KW"/>
</dbReference>
<protein>
    <submittedName>
        <fullName evidence="14">tRNA nucleotidyltransferase</fullName>
    </submittedName>
</protein>
<keyword evidence="10 11" id="KW-0694">RNA-binding</keyword>
<evidence type="ECO:0000256" key="8">
    <source>
        <dbReference type="ARBA" id="ARBA00022840"/>
    </source>
</evidence>
<dbReference type="InterPro" id="IPR050124">
    <property type="entry name" value="tRNA_CCA-adding_enzyme"/>
</dbReference>
<evidence type="ECO:0000256" key="9">
    <source>
        <dbReference type="ARBA" id="ARBA00022842"/>
    </source>
</evidence>
<keyword evidence="9" id="KW-0460">Magnesium</keyword>
<evidence type="ECO:0000256" key="10">
    <source>
        <dbReference type="ARBA" id="ARBA00022884"/>
    </source>
</evidence>
<evidence type="ECO:0000313" key="14">
    <source>
        <dbReference type="EMBL" id="OHU95558.1"/>
    </source>
</evidence>
<dbReference type="GO" id="GO:0042245">
    <property type="term" value="P:RNA repair"/>
    <property type="evidence" value="ECO:0007669"/>
    <property type="project" value="UniProtKB-KW"/>
</dbReference>
<proteinExistence type="inferred from homology"/>
<dbReference type="Gene3D" id="1.10.3090.10">
    <property type="entry name" value="cca-adding enzyme, domain 2"/>
    <property type="match status" value="1"/>
</dbReference>
<dbReference type="SUPFAM" id="SSF81301">
    <property type="entry name" value="Nucleotidyltransferase"/>
    <property type="match status" value="1"/>
</dbReference>
<dbReference type="STRING" id="327939.BIW53_10045"/>
<keyword evidence="7" id="KW-0692">RNA repair</keyword>
<dbReference type="Proteomes" id="UP000180253">
    <property type="component" value="Unassembled WGS sequence"/>
</dbReference>
<evidence type="ECO:0000259" key="12">
    <source>
        <dbReference type="Pfam" id="PF01743"/>
    </source>
</evidence>
<dbReference type="Pfam" id="PF12627">
    <property type="entry name" value="PolyA_pol_RNAbd"/>
    <property type="match status" value="1"/>
</dbReference>
<dbReference type="PANTHER" id="PTHR47545">
    <property type="entry name" value="MULTIFUNCTIONAL CCA PROTEIN"/>
    <property type="match status" value="1"/>
</dbReference>
<keyword evidence="8" id="KW-0067">ATP-binding</keyword>
<evidence type="ECO:0000256" key="4">
    <source>
        <dbReference type="ARBA" id="ARBA00022695"/>
    </source>
</evidence>
<feature type="domain" description="Poly A polymerase head" evidence="12">
    <location>
        <begin position="3"/>
        <end position="122"/>
    </location>
</feature>
<name>A0A1S1N875_9GAMM</name>
<evidence type="ECO:0000256" key="3">
    <source>
        <dbReference type="ARBA" id="ARBA00022694"/>
    </source>
</evidence>
<dbReference type="Pfam" id="PF01743">
    <property type="entry name" value="PolyA_pol"/>
    <property type="match status" value="1"/>
</dbReference>
<organism evidence="14 15">
    <name type="scientific">Pseudoalteromonas byunsanensis</name>
    <dbReference type="NCBI Taxonomy" id="327939"/>
    <lineage>
        <taxon>Bacteria</taxon>
        <taxon>Pseudomonadati</taxon>
        <taxon>Pseudomonadota</taxon>
        <taxon>Gammaproteobacteria</taxon>
        <taxon>Alteromonadales</taxon>
        <taxon>Pseudoalteromonadaceae</taxon>
        <taxon>Pseudoalteromonas</taxon>
    </lineage>
</organism>
<dbReference type="AlphaFoldDB" id="A0A1S1N875"/>
<sequence length="369" mass="41992">MQVYLVGGAVRDELLQRPVTERDYVVVGATPEQMLTLGYTQVGKDFPVFLHPKTKEEYALARTERKQGQGYGGFICDFAPTITLEQDLYRRDLTINAIAKDEQGNLIDPYNGQQDIAKRTLRHVSDAFSEDPLRVLRVARFAARYHYLEFTIAPETQQLMANMVANKELDTLTKERVWMEIEKSLNDGQIEVFSNILQELGALTVVMPMLTYWNNEYAKQLANAIQSLDKNQENYKLIQFCLWLSPSSLDALKGIEQQLKVPNKYAQSARDYCQHQSLLSGNQINEQAALTLFNQLDIWRRPERFELLCDVAQADVQINQDIVDKLQQAAQAALAVAPQSIIKQGFKGVEIKHQLALARENAIKQVLTL</sequence>
<comment type="caution">
    <text evidence="14">The sequence shown here is derived from an EMBL/GenBank/DDBJ whole genome shotgun (WGS) entry which is preliminary data.</text>
</comment>
<keyword evidence="3" id="KW-0819">tRNA processing</keyword>
<feature type="domain" description="tRNA nucleotidyltransferase/poly(A) polymerase RNA and SrmB- binding" evidence="13">
    <location>
        <begin position="150"/>
        <end position="212"/>
    </location>
</feature>
<dbReference type="EMBL" id="MNAN01000030">
    <property type="protein sequence ID" value="OHU95558.1"/>
    <property type="molecule type" value="Genomic_DNA"/>
</dbReference>
<dbReference type="GO" id="GO:0005524">
    <property type="term" value="F:ATP binding"/>
    <property type="evidence" value="ECO:0007669"/>
    <property type="project" value="UniProtKB-KW"/>
</dbReference>
<evidence type="ECO:0000256" key="11">
    <source>
        <dbReference type="RuleBase" id="RU003953"/>
    </source>
</evidence>
<dbReference type="PIRSF" id="PIRSF000813">
    <property type="entry name" value="CCA_bact"/>
    <property type="match status" value="1"/>
</dbReference>
<dbReference type="InterPro" id="IPR043519">
    <property type="entry name" value="NT_sf"/>
</dbReference>
<dbReference type="InterPro" id="IPR032828">
    <property type="entry name" value="PolyA_RNA-bd"/>
</dbReference>
<dbReference type="GO" id="GO:0004810">
    <property type="term" value="F:CCA tRNA nucleotidyltransferase activity"/>
    <property type="evidence" value="ECO:0007669"/>
    <property type="project" value="InterPro"/>
</dbReference>
<evidence type="ECO:0000256" key="2">
    <source>
        <dbReference type="ARBA" id="ARBA00022679"/>
    </source>
</evidence>
<keyword evidence="5" id="KW-0479">Metal-binding</keyword>
<dbReference type="GO" id="GO:0001680">
    <property type="term" value="P:tRNA 3'-terminal CCA addition"/>
    <property type="evidence" value="ECO:0007669"/>
    <property type="project" value="InterPro"/>
</dbReference>
<gene>
    <name evidence="14" type="ORF">BIW53_10045</name>
</gene>
<dbReference type="InterPro" id="IPR012006">
    <property type="entry name" value="CCA_bact"/>
</dbReference>
<evidence type="ECO:0000313" key="15">
    <source>
        <dbReference type="Proteomes" id="UP000180253"/>
    </source>
</evidence>
<dbReference type="RefSeq" id="WP_070991746.1">
    <property type="nucleotide sequence ID" value="NZ_CBCSHD010000002.1"/>
</dbReference>